<accession>A0A8H6SV25</accession>
<evidence type="ECO:0000256" key="1">
    <source>
        <dbReference type="SAM" id="SignalP"/>
    </source>
</evidence>
<protein>
    <recommendedName>
        <fullName evidence="2">Endo-1,3(4)-beta-glucanase 1 carbohydrate binding domain-containing protein</fullName>
    </recommendedName>
</protein>
<sequence>MVGLAHFSLLAITAAGAAAQGLLSCGEAQYNYTEYTCFDDTTLCPVQSGIRTLDCNGACYDPNKYTCSNTTLETYSPYNGELFDCGVARYDPSKYVCYDGDMLCPKSGVTPTLPCGDDCYFASEYTCTDGVLSHYAGPNGSDGTVSVLGQSRFPSKHEYF</sequence>
<feature type="signal peptide" evidence="1">
    <location>
        <begin position="1"/>
        <end position="19"/>
    </location>
</feature>
<feature type="domain" description="Endo-1,3(4)-beta-glucanase 1 carbohydrate binding" evidence="2">
    <location>
        <begin position="24"/>
        <end position="72"/>
    </location>
</feature>
<dbReference type="Proteomes" id="UP000613580">
    <property type="component" value="Unassembled WGS sequence"/>
</dbReference>
<keyword evidence="1" id="KW-0732">Signal</keyword>
<gene>
    <name evidence="3" type="ORF">HMN09_00817600</name>
</gene>
<evidence type="ECO:0000259" key="2">
    <source>
        <dbReference type="Pfam" id="PF10645"/>
    </source>
</evidence>
<feature type="domain" description="Endo-1,3(4)-beta-glucanase 1 carbohydrate binding" evidence="2">
    <location>
        <begin position="85"/>
        <end position="132"/>
    </location>
</feature>
<comment type="caution">
    <text evidence="3">The sequence shown here is derived from an EMBL/GenBank/DDBJ whole genome shotgun (WGS) entry which is preliminary data.</text>
</comment>
<dbReference type="OrthoDB" id="3000963at2759"/>
<reference evidence="3" key="1">
    <citation type="submission" date="2020-05" db="EMBL/GenBank/DDBJ databases">
        <title>Mycena genomes resolve the evolution of fungal bioluminescence.</title>
        <authorList>
            <person name="Tsai I.J."/>
        </authorList>
    </citation>
    <scope>NUCLEOTIDE SEQUENCE</scope>
    <source>
        <strain evidence="3">110903Hualien_Pintung</strain>
    </source>
</reference>
<organism evidence="3 4">
    <name type="scientific">Mycena chlorophos</name>
    <name type="common">Agaric fungus</name>
    <name type="synonym">Agaricus chlorophos</name>
    <dbReference type="NCBI Taxonomy" id="658473"/>
    <lineage>
        <taxon>Eukaryota</taxon>
        <taxon>Fungi</taxon>
        <taxon>Dikarya</taxon>
        <taxon>Basidiomycota</taxon>
        <taxon>Agaricomycotina</taxon>
        <taxon>Agaricomycetes</taxon>
        <taxon>Agaricomycetidae</taxon>
        <taxon>Agaricales</taxon>
        <taxon>Marasmiineae</taxon>
        <taxon>Mycenaceae</taxon>
        <taxon>Mycena</taxon>
    </lineage>
</organism>
<dbReference type="Pfam" id="PF10645">
    <property type="entry name" value="Carb_bind"/>
    <property type="match status" value="2"/>
</dbReference>
<evidence type="ECO:0000313" key="4">
    <source>
        <dbReference type="Proteomes" id="UP000613580"/>
    </source>
</evidence>
<evidence type="ECO:0000313" key="3">
    <source>
        <dbReference type="EMBL" id="KAF7305640.1"/>
    </source>
</evidence>
<dbReference type="InterPro" id="IPR018909">
    <property type="entry name" value="Eng1_septum"/>
</dbReference>
<feature type="chain" id="PRO_5034142369" description="Endo-1,3(4)-beta-glucanase 1 carbohydrate binding domain-containing protein" evidence="1">
    <location>
        <begin position="20"/>
        <end position="160"/>
    </location>
</feature>
<dbReference type="EMBL" id="JACAZE010000010">
    <property type="protein sequence ID" value="KAF7305640.1"/>
    <property type="molecule type" value="Genomic_DNA"/>
</dbReference>
<dbReference type="AlphaFoldDB" id="A0A8H6SV25"/>
<keyword evidence="4" id="KW-1185">Reference proteome</keyword>
<name>A0A8H6SV25_MYCCL</name>
<proteinExistence type="predicted"/>
<dbReference type="GO" id="GO:0030246">
    <property type="term" value="F:carbohydrate binding"/>
    <property type="evidence" value="ECO:0007669"/>
    <property type="project" value="InterPro"/>
</dbReference>